<gene>
    <name evidence="4" type="ORF">GCM10009825_30030</name>
</gene>
<evidence type="ECO:0000256" key="1">
    <source>
        <dbReference type="SAM" id="MobiDB-lite"/>
    </source>
</evidence>
<keyword evidence="5" id="KW-1185">Reference proteome</keyword>
<keyword evidence="2" id="KW-0812">Transmembrane</keyword>
<comment type="caution">
    <text evidence="4">The sequence shown here is derived from an EMBL/GenBank/DDBJ whole genome shotgun (WGS) entry which is preliminary data.</text>
</comment>
<keyword evidence="2" id="KW-1133">Transmembrane helix</keyword>
<evidence type="ECO:0000259" key="3">
    <source>
        <dbReference type="SMART" id="SM00858"/>
    </source>
</evidence>
<dbReference type="SMART" id="SM00858">
    <property type="entry name" value="SAF"/>
    <property type="match status" value="1"/>
</dbReference>
<protein>
    <submittedName>
        <fullName evidence="4">Flagellar protein FlgA</fullName>
    </submittedName>
</protein>
<keyword evidence="4" id="KW-0966">Cell projection</keyword>
<evidence type="ECO:0000256" key="2">
    <source>
        <dbReference type="SAM" id="Phobius"/>
    </source>
</evidence>
<feature type="compositionally biased region" description="Low complexity" evidence="1">
    <location>
        <begin position="15"/>
        <end position="25"/>
    </location>
</feature>
<feature type="transmembrane region" description="Helical" evidence="2">
    <location>
        <begin position="38"/>
        <end position="59"/>
    </location>
</feature>
<sequence>MPGIPGMDGGDRGSGRMSGSAAAEGARLKKPSWKDPRLLVGILLVLASVVGVVSLVGAADQTTEAYAAREPIAVGETLTPDKLHRVKVRLGEVEQHYLTPESGLDTGLVAVQRIGKDQLLPRESVGQLDRLDRKPVAVTVEESLPAQAAAGSRVDVWVALPDARNGFSEPALLLSGAEISQITEGSTALGSSRSTVVMVLVPDAQMPKLLGAQANKAKIAVVWNPGGTGR</sequence>
<organism evidence="4 5">
    <name type="scientific">Arthrobacter humicola</name>
    <dbReference type="NCBI Taxonomy" id="409291"/>
    <lineage>
        <taxon>Bacteria</taxon>
        <taxon>Bacillati</taxon>
        <taxon>Actinomycetota</taxon>
        <taxon>Actinomycetes</taxon>
        <taxon>Micrococcales</taxon>
        <taxon>Micrococcaceae</taxon>
        <taxon>Arthrobacter</taxon>
    </lineage>
</organism>
<reference evidence="5" key="1">
    <citation type="journal article" date="2019" name="Int. J. Syst. Evol. Microbiol.">
        <title>The Global Catalogue of Microorganisms (GCM) 10K type strain sequencing project: providing services to taxonomists for standard genome sequencing and annotation.</title>
        <authorList>
            <consortium name="The Broad Institute Genomics Platform"/>
            <consortium name="The Broad Institute Genome Sequencing Center for Infectious Disease"/>
            <person name="Wu L."/>
            <person name="Ma J."/>
        </authorList>
    </citation>
    <scope>NUCLEOTIDE SEQUENCE [LARGE SCALE GENOMIC DNA]</scope>
    <source>
        <strain evidence="5">JCM 15921</strain>
    </source>
</reference>
<dbReference type="CDD" id="cd11614">
    <property type="entry name" value="SAF_CpaB_FlgA_like"/>
    <property type="match status" value="1"/>
</dbReference>
<accession>A0ABP5L8T6</accession>
<evidence type="ECO:0000313" key="5">
    <source>
        <dbReference type="Proteomes" id="UP001500102"/>
    </source>
</evidence>
<keyword evidence="4" id="KW-0282">Flagellum</keyword>
<dbReference type="Proteomes" id="UP001500102">
    <property type="component" value="Unassembled WGS sequence"/>
</dbReference>
<keyword evidence="2" id="KW-0472">Membrane</keyword>
<feature type="domain" description="SAF" evidence="3">
    <location>
        <begin position="63"/>
        <end position="126"/>
    </location>
</feature>
<evidence type="ECO:0000313" key="4">
    <source>
        <dbReference type="EMBL" id="GAA2141491.1"/>
    </source>
</evidence>
<keyword evidence="4" id="KW-0969">Cilium</keyword>
<dbReference type="EMBL" id="BAAAQB010000038">
    <property type="protein sequence ID" value="GAA2141491.1"/>
    <property type="molecule type" value="Genomic_DNA"/>
</dbReference>
<dbReference type="InterPro" id="IPR013974">
    <property type="entry name" value="SAF"/>
</dbReference>
<feature type="region of interest" description="Disordered" evidence="1">
    <location>
        <begin position="1"/>
        <end position="28"/>
    </location>
</feature>
<name>A0ABP5L8T6_9MICC</name>
<proteinExistence type="predicted"/>